<dbReference type="EMBL" id="WNYA01026217">
    <property type="protein sequence ID" value="KAG8537831.1"/>
    <property type="molecule type" value="Genomic_DNA"/>
</dbReference>
<dbReference type="AlphaFoldDB" id="A0AAV6YV12"/>
<dbReference type="Gene3D" id="1.25.40.610">
    <property type="match status" value="1"/>
</dbReference>
<protein>
    <recommendedName>
        <fullName evidence="1">AGRL2-4 GAIN subdomain A domain-containing protein</fullName>
    </recommendedName>
</protein>
<keyword evidence="3" id="KW-1185">Reference proteome</keyword>
<dbReference type="GO" id="GO:0016020">
    <property type="term" value="C:membrane"/>
    <property type="evidence" value="ECO:0007669"/>
    <property type="project" value="InterPro"/>
</dbReference>
<dbReference type="GO" id="GO:0016525">
    <property type="term" value="P:negative regulation of angiogenesis"/>
    <property type="evidence" value="ECO:0007669"/>
    <property type="project" value="InterPro"/>
</dbReference>
<feature type="domain" description="AGRL2-4 GAIN subdomain A" evidence="1">
    <location>
        <begin position="30"/>
        <end position="91"/>
    </location>
</feature>
<dbReference type="InterPro" id="IPR032471">
    <property type="entry name" value="AGRL2-4_GAIN_subdom_A"/>
</dbReference>
<sequence>GLILRRCVLDEVGEAYWEAATYIKCVSLDYRNIQQMIREHLSKAQRGQKGEGVSVVLQTLVDASQEGASYSGDIVSIVDSLRNLTEIFRRPYHSPSSNDVQ</sequence>
<evidence type="ECO:0000313" key="2">
    <source>
        <dbReference type="EMBL" id="KAG8537831.1"/>
    </source>
</evidence>
<dbReference type="Proteomes" id="UP000824782">
    <property type="component" value="Unassembled WGS sequence"/>
</dbReference>
<dbReference type="Pfam" id="PF16489">
    <property type="entry name" value="GAIN"/>
    <property type="match status" value="1"/>
</dbReference>
<organism evidence="2 3">
    <name type="scientific">Engystomops pustulosus</name>
    <name type="common">Tungara frog</name>
    <name type="synonym">Physalaemus pustulosus</name>
    <dbReference type="NCBI Taxonomy" id="76066"/>
    <lineage>
        <taxon>Eukaryota</taxon>
        <taxon>Metazoa</taxon>
        <taxon>Chordata</taxon>
        <taxon>Craniata</taxon>
        <taxon>Vertebrata</taxon>
        <taxon>Euteleostomi</taxon>
        <taxon>Amphibia</taxon>
        <taxon>Batrachia</taxon>
        <taxon>Anura</taxon>
        <taxon>Neobatrachia</taxon>
        <taxon>Hyloidea</taxon>
        <taxon>Leptodactylidae</taxon>
        <taxon>Leiuperinae</taxon>
        <taxon>Engystomops</taxon>
    </lineage>
</organism>
<reference evidence="2" key="1">
    <citation type="thesis" date="2020" institute="ProQuest LLC" country="789 East Eisenhower Parkway, Ann Arbor, MI, USA">
        <title>Comparative Genomics and Chromosome Evolution.</title>
        <authorList>
            <person name="Mudd A.B."/>
        </authorList>
    </citation>
    <scope>NUCLEOTIDE SEQUENCE</scope>
    <source>
        <strain evidence="2">237g6f4</strain>
        <tissue evidence="2">Blood</tissue>
    </source>
</reference>
<evidence type="ECO:0000259" key="1">
    <source>
        <dbReference type="Pfam" id="PF16489"/>
    </source>
</evidence>
<dbReference type="PRINTS" id="PR01694">
    <property type="entry name" value="BAIPRECURSOR"/>
</dbReference>
<feature type="non-terminal residue" evidence="2">
    <location>
        <position position="101"/>
    </location>
</feature>
<dbReference type="InterPro" id="IPR008077">
    <property type="entry name" value="GPCR_2_brain_angio_inhib"/>
</dbReference>
<feature type="non-terminal residue" evidence="2">
    <location>
        <position position="1"/>
    </location>
</feature>
<comment type="caution">
    <text evidence="2">The sequence shown here is derived from an EMBL/GenBank/DDBJ whole genome shotgun (WGS) entry which is preliminary data.</text>
</comment>
<accession>A0AAV6YV12</accession>
<proteinExistence type="predicted"/>
<name>A0AAV6YV12_ENGPU</name>
<evidence type="ECO:0000313" key="3">
    <source>
        <dbReference type="Proteomes" id="UP000824782"/>
    </source>
</evidence>
<gene>
    <name evidence="2" type="ORF">GDO81_023742</name>
</gene>